<protein>
    <recommendedName>
        <fullName evidence="4">Antitoxin</fullName>
    </recommendedName>
</protein>
<dbReference type="AlphaFoldDB" id="A0A7W7PLW0"/>
<feature type="region of interest" description="Disordered" evidence="1">
    <location>
        <begin position="1"/>
        <end position="40"/>
    </location>
</feature>
<organism evidence="2 3">
    <name type="scientific">Streptomyces olivoverticillatus</name>
    <dbReference type="NCBI Taxonomy" id="66427"/>
    <lineage>
        <taxon>Bacteria</taxon>
        <taxon>Bacillati</taxon>
        <taxon>Actinomycetota</taxon>
        <taxon>Actinomycetes</taxon>
        <taxon>Kitasatosporales</taxon>
        <taxon>Streptomycetaceae</taxon>
        <taxon>Streptomyces</taxon>
    </lineage>
</organism>
<name>A0A7W7PLW0_9ACTN</name>
<evidence type="ECO:0000313" key="3">
    <source>
        <dbReference type="Proteomes" id="UP000556084"/>
    </source>
</evidence>
<gene>
    <name evidence="2" type="ORF">FHS39_004825</name>
</gene>
<feature type="compositionally biased region" description="Basic and acidic residues" evidence="1">
    <location>
        <begin position="23"/>
        <end position="33"/>
    </location>
</feature>
<reference evidence="2 3" key="1">
    <citation type="submission" date="2020-08" db="EMBL/GenBank/DDBJ databases">
        <title>Genomic Encyclopedia of Type Strains, Phase III (KMG-III): the genomes of soil and plant-associated and newly described type strains.</title>
        <authorList>
            <person name="Whitman W."/>
        </authorList>
    </citation>
    <scope>NUCLEOTIDE SEQUENCE [LARGE SCALE GENOMIC DNA]</scope>
    <source>
        <strain evidence="2 3">CECT 3266</strain>
    </source>
</reference>
<accession>A0A7W7PLW0</accession>
<proteinExistence type="predicted"/>
<evidence type="ECO:0000313" key="2">
    <source>
        <dbReference type="EMBL" id="MBB4895746.1"/>
    </source>
</evidence>
<keyword evidence="3" id="KW-1185">Reference proteome</keyword>
<evidence type="ECO:0000256" key="1">
    <source>
        <dbReference type="SAM" id="MobiDB-lite"/>
    </source>
</evidence>
<dbReference type="EMBL" id="JACHJH010000009">
    <property type="protein sequence ID" value="MBB4895746.1"/>
    <property type="molecule type" value="Genomic_DNA"/>
</dbReference>
<comment type="caution">
    <text evidence="2">The sequence shown here is derived from an EMBL/GenBank/DDBJ whole genome shotgun (WGS) entry which is preliminary data.</text>
</comment>
<dbReference type="RefSeq" id="WP_281396904.1">
    <property type="nucleotide sequence ID" value="NZ_JACHJH010000009.1"/>
</dbReference>
<sequence length="40" mass="4190">MGLMDTLKTRLGPLKGKGADLAQQHEGERKDGGGTEPQAP</sequence>
<dbReference type="Proteomes" id="UP000556084">
    <property type="component" value="Unassembled WGS sequence"/>
</dbReference>
<evidence type="ECO:0008006" key="4">
    <source>
        <dbReference type="Google" id="ProtNLM"/>
    </source>
</evidence>